<dbReference type="InterPro" id="IPR051513">
    <property type="entry name" value="Tectonin_beta-prop"/>
</dbReference>
<dbReference type="PANTHER" id="PTHR23250:SF3">
    <property type="entry name" value="FISH-EGG LECTIN-LIKE ISOFORM X1-RELATED"/>
    <property type="match status" value="1"/>
</dbReference>
<evidence type="ECO:0000313" key="4">
    <source>
        <dbReference type="EMBL" id="KAK6980716.1"/>
    </source>
</evidence>
<keyword evidence="5" id="KW-1185">Reference proteome</keyword>
<comment type="similarity">
    <text evidence="2">Belongs to the tectonin family.</text>
</comment>
<dbReference type="AlphaFoldDB" id="A0AAV9ZFA0"/>
<accession>A0AAV9ZFA0</accession>
<evidence type="ECO:0000313" key="5">
    <source>
        <dbReference type="Proteomes" id="UP001362999"/>
    </source>
</evidence>
<gene>
    <name evidence="4" type="ORF">R3P38DRAFT_3465972</name>
</gene>
<dbReference type="SMART" id="SM00706">
    <property type="entry name" value="TECPR"/>
    <property type="match status" value="6"/>
</dbReference>
<protein>
    <submittedName>
        <fullName evidence="4">Uncharacterized protein</fullName>
    </submittedName>
</protein>
<evidence type="ECO:0000256" key="2">
    <source>
        <dbReference type="ARBA" id="ARBA00038331"/>
    </source>
</evidence>
<evidence type="ECO:0000256" key="3">
    <source>
        <dbReference type="SAM" id="SignalP"/>
    </source>
</evidence>
<dbReference type="PANTHER" id="PTHR23250">
    <property type="entry name" value="DYSFERLIN-RELATED"/>
    <property type="match status" value="1"/>
</dbReference>
<feature type="signal peptide" evidence="3">
    <location>
        <begin position="1"/>
        <end position="21"/>
    </location>
</feature>
<organism evidence="4 5">
    <name type="scientific">Favolaschia claudopus</name>
    <dbReference type="NCBI Taxonomy" id="2862362"/>
    <lineage>
        <taxon>Eukaryota</taxon>
        <taxon>Fungi</taxon>
        <taxon>Dikarya</taxon>
        <taxon>Basidiomycota</taxon>
        <taxon>Agaricomycotina</taxon>
        <taxon>Agaricomycetes</taxon>
        <taxon>Agaricomycetidae</taxon>
        <taxon>Agaricales</taxon>
        <taxon>Marasmiineae</taxon>
        <taxon>Mycenaceae</taxon>
        <taxon>Favolaschia</taxon>
    </lineage>
</organism>
<keyword evidence="1" id="KW-0430">Lectin</keyword>
<evidence type="ECO:0000256" key="1">
    <source>
        <dbReference type="ARBA" id="ARBA00022734"/>
    </source>
</evidence>
<dbReference type="Pfam" id="PF19193">
    <property type="entry name" value="Tectonin"/>
    <property type="match status" value="1"/>
</dbReference>
<sequence length="343" mass="36149">MSTKLGVIFIAWTTNVGVVVGVVVDGGGKRGGLARVPENVGFRPIVPNCSFARTTISTFRFSLGRLEFPRFTFRNLALSARGSSFGFPHATPAENIFKRQATWNRIPGGLQSITDGSAASTVVWGLIDSKIYRYTGPFSNPNGSPWLQIPGALSQISAGAGGNIWGLTSDKHIWRYTGDNSDSPWAPVSGALDRISVGRIDNVWGVFKGGVWRCTNGGSGAAPWVQIPGPTGVNLSQVSVAADATVWGVSADQRIWRYTGTGSSPWASVSGGLDLISVGSSTNVWGLFRGGIWRYTGGPDGSNPWIPIAGPASGGLTDLSVGSEGSVWGVNSTDQSIWQWSGN</sequence>
<dbReference type="InterPro" id="IPR006624">
    <property type="entry name" value="Beta-propeller_rpt_TECPR"/>
</dbReference>
<name>A0AAV9ZFA0_9AGAR</name>
<feature type="chain" id="PRO_5043934157" evidence="3">
    <location>
        <begin position="22"/>
        <end position="343"/>
    </location>
</feature>
<reference evidence="4 5" key="1">
    <citation type="journal article" date="2024" name="J Genomics">
        <title>Draft genome sequencing and assembly of Favolaschia claudopus CIRM-BRFM 2984 isolated from oak limbs.</title>
        <authorList>
            <person name="Navarro D."/>
            <person name="Drula E."/>
            <person name="Chaduli D."/>
            <person name="Cazenave R."/>
            <person name="Ahrendt S."/>
            <person name="Wang J."/>
            <person name="Lipzen A."/>
            <person name="Daum C."/>
            <person name="Barry K."/>
            <person name="Grigoriev I.V."/>
            <person name="Favel A."/>
            <person name="Rosso M.N."/>
            <person name="Martin F."/>
        </authorList>
    </citation>
    <scope>NUCLEOTIDE SEQUENCE [LARGE SCALE GENOMIC DNA]</scope>
    <source>
        <strain evidence="4 5">CIRM-BRFM 2984</strain>
    </source>
</reference>
<dbReference type="Proteomes" id="UP001362999">
    <property type="component" value="Unassembled WGS sequence"/>
</dbReference>
<proteinExistence type="inferred from homology"/>
<keyword evidence="3" id="KW-0732">Signal</keyword>
<dbReference type="EMBL" id="JAWWNJ010000157">
    <property type="protein sequence ID" value="KAK6980716.1"/>
    <property type="molecule type" value="Genomic_DNA"/>
</dbReference>
<dbReference type="GO" id="GO:0030246">
    <property type="term" value="F:carbohydrate binding"/>
    <property type="evidence" value="ECO:0007669"/>
    <property type="project" value="UniProtKB-KW"/>
</dbReference>
<comment type="caution">
    <text evidence="4">The sequence shown here is derived from an EMBL/GenBank/DDBJ whole genome shotgun (WGS) entry which is preliminary data.</text>
</comment>